<dbReference type="Proteomes" id="UP000249115">
    <property type="component" value="Unassembled WGS sequence"/>
</dbReference>
<protein>
    <submittedName>
        <fullName evidence="1">Uncharacterized protein</fullName>
    </submittedName>
</protein>
<dbReference type="AlphaFoldDB" id="A0A2W7R1Z9"/>
<accession>A0A2W7R1Z9</accession>
<sequence>MRQDDLRIGGNDRCLELDVLCSQHIAIFAKTVRCKKYQIKLRGDKNNSESANLLLMNVK</sequence>
<evidence type="ECO:0000313" key="2">
    <source>
        <dbReference type="Proteomes" id="UP000249115"/>
    </source>
</evidence>
<comment type="caution">
    <text evidence="1">The sequence shown here is derived from an EMBL/GenBank/DDBJ whole genome shotgun (WGS) entry which is preliminary data.</text>
</comment>
<organism evidence="1 2">
    <name type="scientific">Algoriphagus ratkowskyi</name>
    <dbReference type="NCBI Taxonomy" id="57028"/>
    <lineage>
        <taxon>Bacteria</taxon>
        <taxon>Pseudomonadati</taxon>
        <taxon>Bacteroidota</taxon>
        <taxon>Cytophagia</taxon>
        <taxon>Cytophagales</taxon>
        <taxon>Cyclobacteriaceae</taxon>
        <taxon>Algoriphagus</taxon>
    </lineage>
</organism>
<proteinExistence type="predicted"/>
<reference evidence="1 2" key="1">
    <citation type="submission" date="2018-06" db="EMBL/GenBank/DDBJ databases">
        <title>Genomic Encyclopedia of Archaeal and Bacterial Type Strains, Phase II (KMG-II): from individual species to whole genera.</title>
        <authorList>
            <person name="Goeker M."/>
        </authorList>
    </citation>
    <scope>NUCLEOTIDE SEQUENCE [LARGE SCALE GENOMIC DNA]</scope>
    <source>
        <strain evidence="1 2">DSM 22686</strain>
    </source>
</reference>
<gene>
    <name evidence="1" type="ORF">LV84_02727</name>
</gene>
<evidence type="ECO:0000313" key="1">
    <source>
        <dbReference type="EMBL" id="PZX54574.1"/>
    </source>
</evidence>
<name>A0A2W7R1Z9_9BACT</name>
<dbReference type="EMBL" id="QKZU01000010">
    <property type="protein sequence ID" value="PZX54574.1"/>
    <property type="molecule type" value="Genomic_DNA"/>
</dbReference>